<name>A0AAW3FIE1_9BACT</name>
<proteinExistence type="predicted"/>
<feature type="region of interest" description="Disordered" evidence="1">
    <location>
        <begin position="28"/>
        <end position="69"/>
    </location>
</feature>
<organism evidence="2 3">
    <name type="scientific">Prevotella histicola JCM 15637 = DNF00424</name>
    <dbReference type="NCBI Taxonomy" id="1236504"/>
    <lineage>
        <taxon>Bacteria</taxon>
        <taxon>Pseudomonadati</taxon>
        <taxon>Bacteroidota</taxon>
        <taxon>Bacteroidia</taxon>
        <taxon>Bacteroidales</taxon>
        <taxon>Prevotellaceae</taxon>
        <taxon>Prevotella</taxon>
    </lineage>
</organism>
<feature type="compositionally biased region" description="Polar residues" evidence="1">
    <location>
        <begin position="28"/>
        <end position="38"/>
    </location>
</feature>
<protein>
    <submittedName>
        <fullName evidence="2">Uncharacterized protein</fullName>
    </submittedName>
</protein>
<reference evidence="2 3" key="1">
    <citation type="submission" date="2014-07" db="EMBL/GenBank/DDBJ databases">
        <authorList>
            <person name="McCorrison J."/>
            <person name="Sanka R."/>
            <person name="Torralba M."/>
            <person name="Gillis M."/>
            <person name="Haft D.H."/>
            <person name="Methe B."/>
            <person name="Sutton G."/>
            <person name="Nelson K.E."/>
        </authorList>
    </citation>
    <scope>NUCLEOTIDE SEQUENCE [LARGE SCALE GENOMIC DNA]</scope>
    <source>
        <strain evidence="2 3">DNF00424</strain>
    </source>
</reference>
<dbReference type="EMBL" id="JRNJ01000027">
    <property type="protein sequence ID" value="KGF29710.1"/>
    <property type="molecule type" value="Genomic_DNA"/>
</dbReference>
<dbReference type="Proteomes" id="UP000029533">
    <property type="component" value="Unassembled WGS sequence"/>
</dbReference>
<comment type="caution">
    <text evidence="2">The sequence shown here is derived from an EMBL/GenBank/DDBJ whole genome shotgun (WGS) entry which is preliminary data.</text>
</comment>
<dbReference type="RefSeq" id="WP_036868706.1">
    <property type="nucleotide sequence ID" value="NZ_JRNJ01000027.1"/>
</dbReference>
<evidence type="ECO:0000313" key="2">
    <source>
        <dbReference type="EMBL" id="KGF29710.1"/>
    </source>
</evidence>
<evidence type="ECO:0000256" key="1">
    <source>
        <dbReference type="SAM" id="MobiDB-lite"/>
    </source>
</evidence>
<evidence type="ECO:0000313" key="3">
    <source>
        <dbReference type="Proteomes" id="UP000029533"/>
    </source>
</evidence>
<gene>
    <name evidence="2" type="ORF">HMPREF2132_02200</name>
</gene>
<sequence length="69" mass="7753">MKKIYVTPITEEMEIGVERSLLIQFSQVDNDGDGTTDQRPIDEGDPEDGVGAKPGWFDLADEGYNPWEH</sequence>
<dbReference type="AlphaFoldDB" id="A0AAW3FIE1"/>
<accession>A0AAW3FIE1</accession>